<dbReference type="Pfam" id="PF08583">
    <property type="entry name" value="Cmc1"/>
    <property type="match status" value="1"/>
</dbReference>
<keyword evidence="3 5" id="KW-0496">Mitochondrion</keyword>
<keyword evidence="4" id="KW-1015">Disulfide bond</keyword>
<evidence type="ECO:0000256" key="1">
    <source>
        <dbReference type="ARBA" id="ARBA00004173"/>
    </source>
</evidence>
<dbReference type="EnsemblMetazoa" id="XM_050659700.1">
    <property type="protein sequence ID" value="XP_050515657.1"/>
    <property type="gene ID" value="LOC126890617"/>
</dbReference>
<keyword evidence="7" id="KW-1185">Reference proteome</keyword>
<evidence type="ECO:0000313" key="6">
    <source>
        <dbReference type="EnsemblMetazoa" id="XP_050515657.1"/>
    </source>
</evidence>
<comment type="subcellular location">
    <subcellularLocation>
        <location evidence="1 5">Mitochondrion</location>
    </subcellularLocation>
</comment>
<dbReference type="InterPro" id="IPR013892">
    <property type="entry name" value="Cyt_c_biogenesis_Cmc1-like"/>
</dbReference>
<evidence type="ECO:0000256" key="2">
    <source>
        <dbReference type="ARBA" id="ARBA00007347"/>
    </source>
</evidence>
<evidence type="ECO:0000256" key="4">
    <source>
        <dbReference type="ARBA" id="ARBA00023157"/>
    </source>
</evidence>
<evidence type="ECO:0000256" key="5">
    <source>
        <dbReference type="RuleBase" id="RU364104"/>
    </source>
</evidence>
<dbReference type="PANTHER" id="PTHR22977">
    <property type="entry name" value="COX ASSEMBLY MITOCHONDRIAL PROTEIN"/>
    <property type="match status" value="1"/>
</dbReference>
<dbReference type="PANTHER" id="PTHR22977:SF1">
    <property type="entry name" value="COX ASSEMBLY MITOCHONDRIAL PROTEIN 2 HOMOLOG"/>
    <property type="match status" value="1"/>
</dbReference>
<dbReference type="RefSeq" id="XP_050515657.1">
    <property type="nucleotide sequence ID" value="XM_050659700.1"/>
</dbReference>
<accession>A0ABM5KZP3</accession>
<sequence>MHTDLSAHLHTERCNRIIEMLRKCHADYPFRKFFGECNSVDSLMNACLKQERLARRDKNMEKSKEMKRKLREMILDELEEES</sequence>
<proteinExistence type="inferred from homology"/>
<name>A0ABM5KZP3_DIAVI</name>
<comment type="similarity">
    <text evidence="2 5">Belongs to the CMC family.</text>
</comment>
<dbReference type="Proteomes" id="UP001652700">
    <property type="component" value="Unplaced"/>
</dbReference>
<evidence type="ECO:0000313" key="7">
    <source>
        <dbReference type="Proteomes" id="UP001652700"/>
    </source>
</evidence>
<organism evidence="6 7">
    <name type="scientific">Diabrotica virgifera virgifera</name>
    <name type="common">western corn rootworm</name>
    <dbReference type="NCBI Taxonomy" id="50390"/>
    <lineage>
        <taxon>Eukaryota</taxon>
        <taxon>Metazoa</taxon>
        <taxon>Ecdysozoa</taxon>
        <taxon>Arthropoda</taxon>
        <taxon>Hexapoda</taxon>
        <taxon>Insecta</taxon>
        <taxon>Pterygota</taxon>
        <taxon>Neoptera</taxon>
        <taxon>Endopterygota</taxon>
        <taxon>Coleoptera</taxon>
        <taxon>Polyphaga</taxon>
        <taxon>Cucujiformia</taxon>
        <taxon>Chrysomeloidea</taxon>
        <taxon>Chrysomelidae</taxon>
        <taxon>Galerucinae</taxon>
        <taxon>Diabroticina</taxon>
        <taxon>Diabroticites</taxon>
        <taxon>Diabrotica</taxon>
    </lineage>
</organism>
<protein>
    <recommendedName>
        <fullName evidence="5">COX assembly mitochondrial protein</fullName>
    </recommendedName>
</protein>
<reference evidence="6" key="1">
    <citation type="submission" date="2025-05" db="UniProtKB">
        <authorList>
            <consortium name="EnsemblMetazoa"/>
        </authorList>
    </citation>
    <scope>IDENTIFICATION</scope>
</reference>
<dbReference type="GeneID" id="126890617"/>
<evidence type="ECO:0000256" key="3">
    <source>
        <dbReference type="ARBA" id="ARBA00023128"/>
    </source>
</evidence>